<reference evidence="3" key="1">
    <citation type="submission" date="2016-10" db="EMBL/GenBank/DDBJ databases">
        <authorList>
            <person name="Varghese N."/>
            <person name="Submissions S."/>
        </authorList>
    </citation>
    <scope>NUCLEOTIDE SEQUENCE [LARGE SCALE GENOMIC DNA]</scope>
    <source>
        <strain evidence="3">CGMCC 1.6444</strain>
    </source>
</reference>
<dbReference type="OrthoDB" id="5611441at2"/>
<protein>
    <submittedName>
        <fullName evidence="2">Peptidase_C39 like family protein</fullName>
    </submittedName>
</protein>
<dbReference type="Proteomes" id="UP000199075">
    <property type="component" value="Unassembled WGS sequence"/>
</dbReference>
<dbReference type="Pfam" id="PF13529">
    <property type="entry name" value="Peptidase_C39_2"/>
    <property type="match status" value="1"/>
</dbReference>
<accession>A0A1H0IRD9</accession>
<organism evidence="2 3">
    <name type="scientific">Halomonas shengliensis</name>
    <dbReference type="NCBI Taxonomy" id="419597"/>
    <lineage>
        <taxon>Bacteria</taxon>
        <taxon>Pseudomonadati</taxon>
        <taxon>Pseudomonadota</taxon>
        <taxon>Gammaproteobacteria</taxon>
        <taxon>Oceanospirillales</taxon>
        <taxon>Halomonadaceae</taxon>
        <taxon>Halomonas</taxon>
    </lineage>
</organism>
<dbReference type="InterPro" id="IPR039564">
    <property type="entry name" value="Peptidase_C39-like"/>
</dbReference>
<evidence type="ECO:0000259" key="1">
    <source>
        <dbReference type="Pfam" id="PF13529"/>
    </source>
</evidence>
<evidence type="ECO:0000313" key="2">
    <source>
        <dbReference type="EMBL" id="SDO34027.1"/>
    </source>
</evidence>
<gene>
    <name evidence="2" type="ORF">SAMN04487957_105232</name>
</gene>
<dbReference type="SUPFAM" id="SSF48452">
    <property type="entry name" value="TPR-like"/>
    <property type="match status" value="1"/>
</dbReference>
<dbReference type="NCBIfam" id="NF033920">
    <property type="entry name" value="C39_PA2778_fam"/>
    <property type="match status" value="1"/>
</dbReference>
<dbReference type="InterPro" id="IPR039563">
    <property type="entry name" value="Peptidase_C39_single_dom"/>
</dbReference>
<dbReference type="Gene3D" id="1.25.40.10">
    <property type="entry name" value="Tetratricopeptide repeat domain"/>
    <property type="match status" value="1"/>
</dbReference>
<dbReference type="PROSITE" id="PS51257">
    <property type="entry name" value="PROKAR_LIPOPROTEIN"/>
    <property type="match status" value="1"/>
</dbReference>
<keyword evidence="3" id="KW-1185">Reference proteome</keyword>
<evidence type="ECO:0000313" key="3">
    <source>
        <dbReference type="Proteomes" id="UP000199075"/>
    </source>
</evidence>
<dbReference type="AlphaFoldDB" id="A0A1H0IRD9"/>
<dbReference type="Gene3D" id="3.90.70.10">
    <property type="entry name" value="Cysteine proteinases"/>
    <property type="match status" value="1"/>
</dbReference>
<dbReference type="Pfam" id="PF13414">
    <property type="entry name" value="TPR_11"/>
    <property type="match status" value="1"/>
</dbReference>
<name>A0A1H0IRD9_9GAMM</name>
<feature type="domain" description="Peptidase C39-like" evidence="1">
    <location>
        <begin position="55"/>
        <end position="167"/>
    </location>
</feature>
<dbReference type="SMART" id="SM00028">
    <property type="entry name" value="TPR"/>
    <property type="match status" value="2"/>
</dbReference>
<proteinExistence type="predicted"/>
<dbReference type="STRING" id="419597.SAMN04487957_105232"/>
<dbReference type="InterPro" id="IPR011990">
    <property type="entry name" value="TPR-like_helical_dom_sf"/>
</dbReference>
<sequence length="324" mass="34793">MTDCPKRQRPPTRNARLAGVLALGLALLLLAGCASAPRLDESTRQAVAPRVLLDEVPFHGQRDYQCGPASLAMVLQHDGVATDVDALIPQVFTPGREGSVQPEMLATVRRHDRIPFVIEGRLDTLLRELDAGHPVVVMQNLSLPAWPVWHYAVAIGYDLGAEQMILHSGMEPARVEAFRPFDATWARSGRWAFVALSPGELPATIDAEAALQAIGDFEAARGAAAALPAWEALAGRFPAHAMVQFALGNARHAQGDGEGAIAAYRAAVSADDRLAPAWLNLGLALAGAGRRDEAQDALSRAAALPGRWQARSREALERLEEEPR</sequence>
<dbReference type="InterPro" id="IPR019734">
    <property type="entry name" value="TPR_rpt"/>
</dbReference>
<dbReference type="EMBL" id="FNIV01000005">
    <property type="protein sequence ID" value="SDO34027.1"/>
    <property type="molecule type" value="Genomic_DNA"/>
</dbReference>
<dbReference type="CDD" id="cd02549">
    <property type="entry name" value="Peptidase_C39A"/>
    <property type="match status" value="1"/>
</dbReference>